<evidence type="ECO:0000313" key="2">
    <source>
        <dbReference type="EMBL" id="ODR95210.1"/>
    </source>
</evidence>
<protein>
    <recommendedName>
        <fullName evidence="4">Rap1a immunity protein domain-containing protein</fullName>
    </recommendedName>
</protein>
<gene>
    <name evidence="2" type="ORF">AUC70_05795</name>
</gene>
<sequence length="116" mass="12489">MLSRKLQLFSSVCTIVCGLSSAGVAAEGEALTSKRFLEYPQTTRDNYISTAAMMAGVIATQNKPPQARCVDQWISKNHDSGFLPVVDAMKKFSDVHPAGVIIAVLTKACGSFKYSD</sequence>
<accession>A0A1E3VNV7</accession>
<evidence type="ECO:0000256" key="1">
    <source>
        <dbReference type="SAM" id="SignalP"/>
    </source>
</evidence>
<comment type="caution">
    <text evidence="2">The sequence shown here is derived from an EMBL/GenBank/DDBJ whole genome shotgun (WGS) entry which is preliminary data.</text>
</comment>
<organism evidence="2 3">
    <name type="scientific">Methyloceanibacter stevinii</name>
    <dbReference type="NCBI Taxonomy" id="1774970"/>
    <lineage>
        <taxon>Bacteria</taxon>
        <taxon>Pseudomonadati</taxon>
        <taxon>Pseudomonadota</taxon>
        <taxon>Alphaproteobacteria</taxon>
        <taxon>Hyphomicrobiales</taxon>
        <taxon>Hyphomicrobiaceae</taxon>
        <taxon>Methyloceanibacter</taxon>
    </lineage>
</organism>
<dbReference type="AlphaFoldDB" id="A0A1E3VNV7"/>
<feature type="signal peptide" evidence="1">
    <location>
        <begin position="1"/>
        <end position="25"/>
    </location>
</feature>
<dbReference type="EMBL" id="LPWE01000011">
    <property type="protein sequence ID" value="ODR95210.1"/>
    <property type="molecule type" value="Genomic_DNA"/>
</dbReference>
<proteinExistence type="predicted"/>
<feature type="chain" id="PRO_5009138469" description="Rap1a immunity protein domain-containing protein" evidence="1">
    <location>
        <begin position="26"/>
        <end position="116"/>
    </location>
</feature>
<keyword evidence="3" id="KW-1185">Reference proteome</keyword>
<dbReference type="Proteomes" id="UP000094172">
    <property type="component" value="Unassembled WGS sequence"/>
</dbReference>
<evidence type="ECO:0000313" key="3">
    <source>
        <dbReference type="Proteomes" id="UP000094172"/>
    </source>
</evidence>
<keyword evidence="1" id="KW-0732">Signal</keyword>
<evidence type="ECO:0008006" key="4">
    <source>
        <dbReference type="Google" id="ProtNLM"/>
    </source>
</evidence>
<reference evidence="2 3" key="1">
    <citation type="journal article" date="2016" name="Environ. Microbiol.">
        <title>New Methyloceanibacter diversity from North Sea sediments includes methanotroph containing solely the soluble methane monooxygenase.</title>
        <authorList>
            <person name="Vekeman B."/>
            <person name="Kerckhof F.M."/>
            <person name="Cremers G."/>
            <person name="de Vos P."/>
            <person name="Vandamme P."/>
            <person name="Boon N."/>
            <person name="Op den Camp H.J."/>
            <person name="Heylen K."/>
        </authorList>
    </citation>
    <scope>NUCLEOTIDE SEQUENCE [LARGE SCALE GENOMIC DNA]</scope>
    <source>
        <strain evidence="2 3">R-67176</strain>
    </source>
</reference>
<name>A0A1E3VNV7_9HYPH</name>
<dbReference type="RefSeq" id="WP_069444501.1">
    <property type="nucleotide sequence ID" value="NZ_LPWE01000011.1"/>
</dbReference>